<evidence type="ECO:0000313" key="2">
    <source>
        <dbReference type="EMBL" id="OUY08689.1"/>
    </source>
</evidence>
<dbReference type="InterPro" id="IPR016187">
    <property type="entry name" value="CTDL_fold"/>
</dbReference>
<organism evidence="2 3">
    <name type="scientific">Acinetobacter populi</name>
    <dbReference type="NCBI Taxonomy" id="1582270"/>
    <lineage>
        <taxon>Bacteria</taxon>
        <taxon>Pseudomonadati</taxon>
        <taxon>Pseudomonadota</taxon>
        <taxon>Gammaproteobacteria</taxon>
        <taxon>Moraxellales</taxon>
        <taxon>Moraxellaceae</taxon>
        <taxon>Acinetobacter</taxon>
    </lineage>
</organism>
<sequence length="327" mass="36997">MHKPITPQTQSPCCCPQNQQQHCPSSMEIQVRAHEVFQLDLVKFENQQQFLMGSEDTDINILDGEGPVREVTLSPFAIASKPVSNAEFQQFIDATAYVTQAEQFGGSYVFFKHLQTQQLRHYQAQHVAETPWWVYVEQAAWHCPEGKGSTIQHRLDHPVVHISWHDAQAFCQWAKLQLPTEAQWEFAARGGLIQQKYAWGDTFQPNGQLMCNTWQGKFPDQHNGQNTPDTGYLGTSPIGAFPANNYGLYDVAGNVWEWCTDYFSTRHLQPHLRDPKGPETGKQHVLKGGSFLCHDSYCNRYRVAARTANTPNSSASNIGFRCASIPK</sequence>
<proteinExistence type="predicted"/>
<dbReference type="EMBL" id="NEXX01000001">
    <property type="protein sequence ID" value="OUY08689.1"/>
    <property type="molecule type" value="Genomic_DNA"/>
</dbReference>
<dbReference type="InterPro" id="IPR051043">
    <property type="entry name" value="Sulfatase_Mod_Factor_Kinase"/>
</dbReference>
<dbReference type="PANTHER" id="PTHR23150:SF19">
    <property type="entry name" value="FORMYLGLYCINE-GENERATING ENZYME"/>
    <property type="match status" value="1"/>
</dbReference>
<dbReference type="OrthoDB" id="9768004at2"/>
<dbReference type="PANTHER" id="PTHR23150">
    <property type="entry name" value="SULFATASE MODIFYING FACTOR 1, 2"/>
    <property type="match status" value="1"/>
</dbReference>
<dbReference type="GO" id="GO:0120147">
    <property type="term" value="F:formylglycine-generating oxidase activity"/>
    <property type="evidence" value="ECO:0007669"/>
    <property type="project" value="TreeGrafter"/>
</dbReference>
<dbReference type="InterPro" id="IPR042095">
    <property type="entry name" value="SUMF_sf"/>
</dbReference>
<evidence type="ECO:0000259" key="1">
    <source>
        <dbReference type="Pfam" id="PF03781"/>
    </source>
</evidence>
<dbReference type="InterPro" id="IPR005532">
    <property type="entry name" value="SUMF_dom"/>
</dbReference>
<dbReference type="SUPFAM" id="SSF56436">
    <property type="entry name" value="C-type lectin-like"/>
    <property type="match status" value="1"/>
</dbReference>
<feature type="domain" description="Sulfatase-modifying factor enzyme-like" evidence="1">
    <location>
        <begin position="49"/>
        <end position="323"/>
    </location>
</feature>
<accession>A0A1Z9Z2M5</accession>
<dbReference type="RefSeq" id="WP_087619353.1">
    <property type="nucleotide sequence ID" value="NZ_NEXX01000001.1"/>
</dbReference>
<dbReference type="Gene3D" id="3.90.1580.10">
    <property type="entry name" value="paralog of FGE (formylglycine-generating enzyme)"/>
    <property type="match status" value="1"/>
</dbReference>
<keyword evidence="3" id="KW-1185">Reference proteome</keyword>
<name>A0A1Z9Z2M5_9GAMM</name>
<reference evidence="2 3" key="1">
    <citation type="submission" date="2017-05" db="EMBL/GenBank/DDBJ databases">
        <title>Acinetobacter populi ANC 5415 (= PBJ7), whole genome shotgun sequencing project.</title>
        <authorList>
            <person name="Nemec A."/>
            <person name="Radolfova-Krizova L."/>
        </authorList>
    </citation>
    <scope>NUCLEOTIDE SEQUENCE [LARGE SCALE GENOMIC DNA]</scope>
    <source>
        <strain evidence="2 3">PBJ7</strain>
    </source>
</reference>
<dbReference type="AlphaFoldDB" id="A0A1Z9Z2M5"/>
<gene>
    <name evidence="2" type="ORF">CAP51_03495</name>
</gene>
<dbReference type="Proteomes" id="UP000196536">
    <property type="component" value="Unassembled WGS sequence"/>
</dbReference>
<comment type="caution">
    <text evidence="2">The sequence shown here is derived from an EMBL/GenBank/DDBJ whole genome shotgun (WGS) entry which is preliminary data.</text>
</comment>
<protein>
    <recommendedName>
        <fullName evidence="1">Sulfatase-modifying factor enzyme-like domain-containing protein</fullName>
    </recommendedName>
</protein>
<evidence type="ECO:0000313" key="3">
    <source>
        <dbReference type="Proteomes" id="UP000196536"/>
    </source>
</evidence>
<dbReference type="Pfam" id="PF03781">
    <property type="entry name" value="FGE-sulfatase"/>
    <property type="match status" value="1"/>
</dbReference>